<sequence>MSFSSQLSGSSGNSSLAWSMGNGGKGFVIIKFPLALDNGWYSEQPCTKFRTFQHRKERKGLKHEFVVLKLLDGSVCRVERMGDPDARFNALSPQGSTAQDLAQCFGLEELEAARLGYSDLITEVELPHEFDLMDVLKICRAIQEGEKTRNYTLQVYNCYFFALAIQVCLTRFIAYWEDHGQFTVWLSTVGNAVNALADPIQIIPPKFPTYYPTVFKLYSTLSSLGGQATFMLMKETKSKLQDQIEAQPDMSYRINNLLWHSAIDSSLNEFIEEMVKQGLIAIFRERASRTIASARLPRSLANLLPLAMANLMDLPDAKHPPKFRSPINNAPRFIRQRSLAADRFNAEKFPERKVDEMGYAPNPSVDQATTRVALTNWLIFIQGMRWVLNWRNILWALHHIASILCGVTILALKPELVPCTIVEDRLNTIINQLEGMPSITKSDRDRFLGEIQQLARNRGAIWNEGPWHSICQFIWKHVPRNLPELLEVGKPRLIVRFGDELRIITVSAFQEHALELIRRQANEVESFWLGSAASIQVELKETLSQVWKNIRDDESMNDLLRRIAGRTTDTEPFKDRTPDDLFRNVRDLTSTTKIIGTKPFAYGGYSDIWRGVEWGTGGARDGYLYMADECRISQVAIKNIRVNVRRILSLERLKKRISREIITWSAVVHQNIMPFYGLCWLSGRDELPAMVYPYCEAGTCSEYLANNPDADRMSIIRQVADGLHHLHSFDIPIAHGDIKAANILMKRDGTPLIADFGLSRVVMEFSTGLTTSSSRGSYRWMAPELFGGIDNHVLVLVSTASDVWAFGCLCLEILLGVLPWASTRSDAAIMLAVVKDRHQPPLPADILNTPIGHIVRHCWVYEPSDRPSMAELVSALLEIDPEHLHRQGCVYFRRAATAAASLTIAHLAATEHGTSPVQTPIRIPERPPVLVQEQHIELFP</sequence>
<dbReference type="SUPFAM" id="SSF56112">
    <property type="entry name" value="Protein kinase-like (PK-like)"/>
    <property type="match status" value="1"/>
</dbReference>
<proteinExistence type="predicted"/>
<accession>A0A8H3I0J6</accession>
<comment type="caution">
    <text evidence="2">The sequence shown here is derived from an EMBL/GenBank/DDBJ whole genome shotgun (WGS) entry which is preliminary data.</text>
</comment>
<dbReference type="AlphaFoldDB" id="A0A8H3I0J6"/>
<dbReference type="Proteomes" id="UP000663827">
    <property type="component" value="Unassembled WGS sequence"/>
</dbReference>
<evidence type="ECO:0000259" key="1">
    <source>
        <dbReference type="PROSITE" id="PS50011"/>
    </source>
</evidence>
<dbReference type="PROSITE" id="PS50011">
    <property type="entry name" value="PROTEIN_KINASE_DOM"/>
    <property type="match status" value="1"/>
</dbReference>
<dbReference type="EMBL" id="CAJNJQ010006614">
    <property type="protein sequence ID" value="CAE7232964.1"/>
    <property type="molecule type" value="Genomic_DNA"/>
</dbReference>
<dbReference type="InterPro" id="IPR011009">
    <property type="entry name" value="Kinase-like_dom_sf"/>
</dbReference>
<dbReference type="SMART" id="SM00220">
    <property type="entry name" value="S_TKc"/>
    <property type="match status" value="1"/>
</dbReference>
<evidence type="ECO:0000313" key="3">
    <source>
        <dbReference type="Proteomes" id="UP000663827"/>
    </source>
</evidence>
<evidence type="ECO:0000313" key="2">
    <source>
        <dbReference type="EMBL" id="CAE7232964.1"/>
    </source>
</evidence>
<dbReference type="InterPro" id="IPR051681">
    <property type="entry name" value="Ser/Thr_Kinases-Pseudokinases"/>
</dbReference>
<dbReference type="InterPro" id="IPR001245">
    <property type="entry name" value="Ser-Thr/Tyr_kinase_cat_dom"/>
</dbReference>
<dbReference type="Gene3D" id="1.10.510.10">
    <property type="entry name" value="Transferase(Phosphotransferase) domain 1"/>
    <property type="match status" value="1"/>
</dbReference>
<dbReference type="GO" id="GO:0004674">
    <property type="term" value="F:protein serine/threonine kinase activity"/>
    <property type="evidence" value="ECO:0007669"/>
    <property type="project" value="TreeGrafter"/>
</dbReference>
<name>A0A8H3I0J6_9AGAM</name>
<dbReference type="PROSITE" id="PS00108">
    <property type="entry name" value="PROTEIN_KINASE_ST"/>
    <property type="match status" value="1"/>
</dbReference>
<reference evidence="2" key="1">
    <citation type="submission" date="2021-01" db="EMBL/GenBank/DDBJ databases">
        <authorList>
            <person name="Kaushik A."/>
        </authorList>
    </citation>
    <scope>NUCLEOTIDE SEQUENCE</scope>
    <source>
        <strain evidence="2">AG5</strain>
    </source>
</reference>
<dbReference type="InterPro" id="IPR000719">
    <property type="entry name" value="Prot_kinase_dom"/>
</dbReference>
<dbReference type="PANTHER" id="PTHR44329">
    <property type="entry name" value="SERINE/THREONINE-PROTEIN KINASE TNNI3K-RELATED"/>
    <property type="match status" value="1"/>
</dbReference>
<protein>
    <recommendedName>
        <fullName evidence="1">Protein kinase domain-containing protein</fullName>
    </recommendedName>
</protein>
<dbReference type="InterPro" id="IPR008271">
    <property type="entry name" value="Ser/Thr_kinase_AS"/>
</dbReference>
<dbReference type="GO" id="GO:0005524">
    <property type="term" value="F:ATP binding"/>
    <property type="evidence" value="ECO:0007669"/>
    <property type="project" value="InterPro"/>
</dbReference>
<dbReference type="Pfam" id="PF07714">
    <property type="entry name" value="PK_Tyr_Ser-Thr"/>
    <property type="match status" value="1"/>
</dbReference>
<organism evidence="2 3">
    <name type="scientific">Rhizoctonia solani</name>
    <dbReference type="NCBI Taxonomy" id="456999"/>
    <lineage>
        <taxon>Eukaryota</taxon>
        <taxon>Fungi</taxon>
        <taxon>Dikarya</taxon>
        <taxon>Basidiomycota</taxon>
        <taxon>Agaricomycotina</taxon>
        <taxon>Agaricomycetes</taxon>
        <taxon>Cantharellales</taxon>
        <taxon>Ceratobasidiaceae</taxon>
        <taxon>Rhizoctonia</taxon>
    </lineage>
</organism>
<gene>
    <name evidence="2" type="ORF">RDB_LOCUS190587</name>
</gene>
<feature type="domain" description="Protein kinase" evidence="1">
    <location>
        <begin position="594"/>
        <end position="877"/>
    </location>
</feature>